<evidence type="ECO:0000256" key="3">
    <source>
        <dbReference type="ARBA" id="ARBA00023015"/>
    </source>
</evidence>
<dbReference type="SMART" id="SM00862">
    <property type="entry name" value="Trans_reg_C"/>
    <property type="match status" value="1"/>
</dbReference>
<accession>A0A7W3WR64</accession>
<dbReference type="PANTHER" id="PTHR35807">
    <property type="entry name" value="TRANSCRIPTIONAL REGULATOR REDD-RELATED"/>
    <property type="match status" value="1"/>
</dbReference>
<dbReference type="RefSeq" id="WP_181355732.1">
    <property type="nucleotide sequence ID" value="NZ_JABJWZ010000528.1"/>
</dbReference>
<dbReference type="PANTHER" id="PTHR35807:SF1">
    <property type="entry name" value="TRANSCRIPTIONAL REGULATOR REDD"/>
    <property type="match status" value="1"/>
</dbReference>
<dbReference type="Gene3D" id="1.25.40.10">
    <property type="entry name" value="Tetratricopeptide repeat domain"/>
    <property type="match status" value="1"/>
</dbReference>
<evidence type="ECO:0000313" key="9">
    <source>
        <dbReference type="EMBL" id="MBB1256966.1"/>
    </source>
</evidence>
<evidence type="ECO:0000256" key="4">
    <source>
        <dbReference type="ARBA" id="ARBA00023125"/>
    </source>
</evidence>
<evidence type="ECO:0000256" key="2">
    <source>
        <dbReference type="ARBA" id="ARBA00023012"/>
    </source>
</evidence>
<dbReference type="InterPro" id="IPR016032">
    <property type="entry name" value="Sig_transdc_resp-reg_C-effctor"/>
</dbReference>
<dbReference type="SUPFAM" id="SSF46894">
    <property type="entry name" value="C-terminal effector domain of the bipartite response regulators"/>
    <property type="match status" value="1"/>
</dbReference>
<feature type="domain" description="OmpR/PhoB-type" evidence="8">
    <location>
        <begin position="1"/>
        <end position="89"/>
    </location>
</feature>
<dbReference type="PROSITE" id="PS51755">
    <property type="entry name" value="OMPR_PHOB"/>
    <property type="match status" value="1"/>
</dbReference>
<dbReference type="InterPro" id="IPR001867">
    <property type="entry name" value="OmpR/PhoB-type_DNA-bd"/>
</dbReference>
<dbReference type="CDD" id="cd15831">
    <property type="entry name" value="BTAD"/>
    <property type="match status" value="1"/>
</dbReference>
<dbReference type="Pfam" id="PF00486">
    <property type="entry name" value="Trans_reg_C"/>
    <property type="match status" value="1"/>
</dbReference>
<dbReference type="SMART" id="SM01043">
    <property type="entry name" value="BTAD"/>
    <property type="match status" value="1"/>
</dbReference>
<gene>
    <name evidence="9" type="ORF">H3146_27045</name>
</gene>
<evidence type="ECO:0000256" key="6">
    <source>
        <dbReference type="PROSITE-ProRule" id="PRU01091"/>
    </source>
</evidence>
<dbReference type="InterPro" id="IPR005158">
    <property type="entry name" value="BTAD"/>
</dbReference>
<keyword evidence="2" id="KW-0902">Two-component regulatory system</keyword>
<dbReference type="EMBL" id="JABJWZ010000528">
    <property type="protein sequence ID" value="MBB1256966.1"/>
    <property type="molecule type" value="Genomic_DNA"/>
</dbReference>
<feature type="region of interest" description="Disordered" evidence="7">
    <location>
        <begin position="251"/>
        <end position="279"/>
    </location>
</feature>
<dbReference type="InterPro" id="IPR011990">
    <property type="entry name" value="TPR-like_helical_dom_sf"/>
</dbReference>
<dbReference type="Proteomes" id="UP000525686">
    <property type="component" value="Unassembled WGS sequence"/>
</dbReference>
<dbReference type="GO" id="GO:0000160">
    <property type="term" value="P:phosphorelay signal transduction system"/>
    <property type="evidence" value="ECO:0007669"/>
    <property type="project" value="UniProtKB-KW"/>
</dbReference>
<keyword evidence="4 6" id="KW-0238">DNA-binding</keyword>
<dbReference type="AlphaFoldDB" id="A0A7W3WR64"/>
<protein>
    <submittedName>
        <fullName evidence="9">AfsR/SARP family transcriptional regulator</fullName>
    </submittedName>
</protein>
<dbReference type="SUPFAM" id="SSF48452">
    <property type="entry name" value="TPR-like"/>
    <property type="match status" value="1"/>
</dbReference>
<organism evidence="9 10">
    <name type="scientific">Streptomyces alkaliterrae</name>
    <dbReference type="NCBI Taxonomy" id="2213162"/>
    <lineage>
        <taxon>Bacteria</taxon>
        <taxon>Bacillati</taxon>
        <taxon>Actinomycetota</taxon>
        <taxon>Actinomycetes</taxon>
        <taxon>Kitasatosporales</taxon>
        <taxon>Streptomycetaceae</taxon>
        <taxon>Streptomyces</taxon>
    </lineage>
</organism>
<dbReference type="Gene3D" id="1.10.10.10">
    <property type="entry name" value="Winged helix-like DNA-binding domain superfamily/Winged helix DNA-binding domain"/>
    <property type="match status" value="1"/>
</dbReference>
<dbReference type="GO" id="GO:0003677">
    <property type="term" value="F:DNA binding"/>
    <property type="evidence" value="ECO:0007669"/>
    <property type="project" value="UniProtKB-UniRule"/>
</dbReference>
<dbReference type="GO" id="GO:0006355">
    <property type="term" value="P:regulation of DNA-templated transcription"/>
    <property type="evidence" value="ECO:0007669"/>
    <property type="project" value="InterPro"/>
</dbReference>
<name>A0A7W3WR64_9ACTN</name>
<proteinExistence type="inferred from homology"/>
<evidence type="ECO:0000259" key="8">
    <source>
        <dbReference type="PROSITE" id="PS51755"/>
    </source>
</evidence>
<comment type="similarity">
    <text evidence="1">Belongs to the AfsR/DnrI/RedD regulatory family.</text>
</comment>
<reference evidence="10" key="1">
    <citation type="submission" date="2020-05" db="EMBL/GenBank/DDBJ databases">
        <title>Classification of alakaliphilic streptomycetes isolated from an alkaline soil next to Lonar Crater, India and a proposal for the recognition of Streptomyces alkaliterrae sp. nov.</title>
        <authorList>
            <person name="Golinska P."/>
        </authorList>
    </citation>
    <scope>NUCLEOTIDE SEQUENCE [LARGE SCALE GENOMIC DNA]</scope>
    <source>
        <strain evidence="10">OF3</strain>
    </source>
</reference>
<evidence type="ECO:0000256" key="5">
    <source>
        <dbReference type="ARBA" id="ARBA00023163"/>
    </source>
</evidence>
<feature type="non-terminal residue" evidence="9">
    <location>
        <position position="279"/>
    </location>
</feature>
<dbReference type="Pfam" id="PF03704">
    <property type="entry name" value="BTAD"/>
    <property type="match status" value="1"/>
</dbReference>
<keyword evidence="3" id="KW-0805">Transcription regulation</keyword>
<comment type="caution">
    <text evidence="9">The sequence shown here is derived from an EMBL/GenBank/DDBJ whole genome shotgun (WGS) entry which is preliminary data.</text>
</comment>
<evidence type="ECO:0000256" key="1">
    <source>
        <dbReference type="ARBA" id="ARBA00005820"/>
    </source>
</evidence>
<evidence type="ECO:0000313" key="10">
    <source>
        <dbReference type="Proteomes" id="UP000525686"/>
    </source>
</evidence>
<dbReference type="InterPro" id="IPR051677">
    <property type="entry name" value="AfsR-DnrI-RedD_regulator"/>
</dbReference>
<dbReference type="InterPro" id="IPR036388">
    <property type="entry name" value="WH-like_DNA-bd_sf"/>
</dbReference>
<feature type="compositionally biased region" description="Basic and acidic residues" evidence="7">
    <location>
        <begin position="262"/>
        <end position="279"/>
    </location>
</feature>
<evidence type="ECO:0000256" key="7">
    <source>
        <dbReference type="SAM" id="MobiDB-lite"/>
    </source>
</evidence>
<sequence length="279" mass="30140">MEFRILGPVELVGDGATRLAGVKQRTLLAALLLAGGRVLSDALLKNRLWGTDPPATVTAQLYAHVSELRKRLPAGVRLERRSPGYRLDIGDVTLDWHLFRRLAGRGLAGLADGRHAQAAEDLTAALELRRGPALAGVTEQLVDAEGPFIEEAYTAALESRIDADLALGRHTSLVPELVRLVAENPVRERLRGQLMTALHRCGRKADALAVYAESRRVLREELGMDPGHDLRRLHQAVLTDSLAGPEAAERITLTGPPAPSDDADHPAIPHADHPATPHA</sequence>
<feature type="DNA-binding region" description="OmpR/PhoB-type" evidence="6">
    <location>
        <begin position="1"/>
        <end position="89"/>
    </location>
</feature>
<keyword evidence="5" id="KW-0804">Transcription</keyword>